<evidence type="ECO:0000256" key="2">
    <source>
        <dbReference type="ARBA" id="ARBA00022723"/>
    </source>
</evidence>
<dbReference type="InterPro" id="IPR023214">
    <property type="entry name" value="HAD_sf"/>
</dbReference>
<dbReference type="PANTHER" id="PTHR43481">
    <property type="entry name" value="FRUCTOSE-1-PHOSPHATE PHOSPHATASE"/>
    <property type="match status" value="1"/>
</dbReference>
<dbReference type="PRINTS" id="PR00413">
    <property type="entry name" value="HADHALOGNASE"/>
</dbReference>
<dbReference type="PANTHER" id="PTHR43481:SF4">
    <property type="entry name" value="GLYCEROL-1-PHOSPHATE PHOSPHOHYDROLASE 1-RELATED"/>
    <property type="match status" value="1"/>
</dbReference>
<comment type="similarity">
    <text evidence="1">Belongs to the HAD-like hydrolase superfamily. CbbY/CbbZ/Gph/YieH family.</text>
</comment>
<organism evidence="4 5">
    <name type="scientific">Candidatus Magasanikbacteria bacterium RIFCSPHIGHO2_02_FULL_47_14</name>
    <dbReference type="NCBI Taxonomy" id="1798680"/>
    <lineage>
        <taxon>Bacteria</taxon>
        <taxon>Candidatus Magasanikiibacteriota</taxon>
    </lineage>
</organism>
<dbReference type="Gene3D" id="3.40.50.1000">
    <property type="entry name" value="HAD superfamily/HAD-like"/>
    <property type="match status" value="1"/>
</dbReference>
<keyword evidence="3" id="KW-0378">Hydrolase</keyword>
<evidence type="ECO:0000256" key="3">
    <source>
        <dbReference type="ARBA" id="ARBA00022801"/>
    </source>
</evidence>
<protein>
    <recommendedName>
        <fullName evidence="6">2-deoxyglucose-6-phosphatase</fullName>
    </recommendedName>
</protein>
<dbReference type="Proteomes" id="UP000176282">
    <property type="component" value="Unassembled WGS sequence"/>
</dbReference>
<dbReference type="GO" id="GO:0050308">
    <property type="term" value="F:sugar-phosphatase activity"/>
    <property type="evidence" value="ECO:0007669"/>
    <property type="project" value="TreeGrafter"/>
</dbReference>
<keyword evidence="2" id="KW-0479">Metal-binding</keyword>
<dbReference type="GO" id="GO:0046872">
    <property type="term" value="F:metal ion binding"/>
    <property type="evidence" value="ECO:0007669"/>
    <property type="project" value="UniProtKB-KW"/>
</dbReference>
<dbReference type="SFLD" id="SFLDS00003">
    <property type="entry name" value="Haloacid_Dehalogenase"/>
    <property type="match status" value="1"/>
</dbReference>
<dbReference type="Pfam" id="PF00702">
    <property type="entry name" value="Hydrolase"/>
    <property type="match status" value="1"/>
</dbReference>
<evidence type="ECO:0000256" key="1">
    <source>
        <dbReference type="ARBA" id="ARBA00006171"/>
    </source>
</evidence>
<dbReference type="SFLD" id="SFLDG01135">
    <property type="entry name" value="C1.5.6:_HAD__Beta-PGM__Phospha"/>
    <property type="match status" value="1"/>
</dbReference>
<dbReference type="Gene3D" id="1.10.150.240">
    <property type="entry name" value="Putative phosphatase, domain 2"/>
    <property type="match status" value="1"/>
</dbReference>
<dbReference type="InterPro" id="IPR006439">
    <property type="entry name" value="HAD-SF_hydro_IA"/>
</dbReference>
<dbReference type="SFLD" id="SFLDG01129">
    <property type="entry name" value="C1.5:_HAD__Beta-PGM__Phosphata"/>
    <property type="match status" value="1"/>
</dbReference>
<accession>A0A1F6M210</accession>
<dbReference type="FunFam" id="3.40.50.1000:FF:000036">
    <property type="entry name" value="HAD family hydrolase"/>
    <property type="match status" value="1"/>
</dbReference>
<evidence type="ECO:0000313" key="5">
    <source>
        <dbReference type="Proteomes" id="UP000176282"/>
    </source>
</evidence>
<dbReference type="NCBIfam" id="NF008087">
    <property type="entry name" value="PRK10826.1"/>
    <property type="match status" value="1"/>
</dbReference>
<dbReference type="STRING" id="1798680.A3J66_01335"/>
<reference evidence="4 5" key="1">
    <citation type="journal article" date="2016" name="Nat. Commun.">
        <title>Thousands of microbial genomes shed light on interconnected biogeochemical processes in an aquifer system.</title>
        <authorList>
            <person name="Anantharaman K."/>
            <person name="Brown C.T."/>
            <person name="Hug L.A."/>
            <person name="Sharon I."/>
            <person name="Castelle C.J."/>
            <person name="Probst A.J."/>
            <person name="Thomas B.C."/>
            <person name="Singh A."/>
            <person name="Wilkins M.J."/>
            <person name="Karaoz U."/>
            <person name="Brodie E.L."/>
            <person name="Williams K.H."/>
            <person name="Hubbard S.S."/>
            <person name="Banfield J.F."/>
        </authorList>
    </citation>
    <scope>NUCLEOTIDE SEQUENCE [LARGE SCALE GENOMIC DNA]</scope>
</reference>
<gene>
    <name evidence="4" type="ORF">A3J66_01335</name>
</gene>
<sequence>MKIKAVIFDMDGVLIDSEPLWRRAELEVYSSLGMPVTDAMLRKTTGLRVDDVVAYWLKEFPPKVQISVDECTNKIVEGVIQLILKEGVGAPGVQHTLNIVHQRGYQTAIASSSYESVIHAVLSRLGIQDQIDLTYSAEHEEYGKPHPGVYITTAKKLGVDPTECVAIEDSKFGVLAAKAARMACIAVPSDGQEAAKEMKIADCVLQSLEDISEQTFDSLTF</sequence>
<dbReference type="EMBL" id="MFQB01000046">
    <property type="protein sequence ID" value="OGH65671.1"/>
    <property type="molecule type" value="Genomic_DNA"/>
</dbReference>
<dbReference type="AlphaFoldDB" id="A0A1F6M210"/>
<name>A0A1F6M210_9BACT</name>
<comment type="caution">
    <text evidence="4">The sequence shown here is derived from an EMBL/GenBank/DDBJ whole genome shotgun (WGS) entry which is preliminary data.</text>
</comment>
<dbReference type="InterPro" id="IPR051806">
    <property type="entry name" value="HAD-like_SPP"/>
</dbReference>
<evidence type="ECO:0000313" key="4">
    <source>
        <dbReference type="EMBL" id="OGH65671.1"/>
    </source>
</evidence>
<dbReference type="InterPro" id="IPR036412">
    <property type="entry name" value="HAD-like_sf"/>
</dbReference>
<dbReference type="InterPro" id="IPR023198">
    <property type="entry name" value="PGP-like_dom2"/>
</dbReference>
<proteinExistence type="inferred from homology"/>
<dbReference type="SUPFAM" id="SSF56784">
    <property type="entry name" value="HAD-like"/>
    <property type="match status" value="1"/>
</dbReference>
<dbReference type="NCBIfam" id="TIGR01509">
    <property type="entry name" value="HAD-SF-IA-v3"/>
    <property type="match status" value="1"/>
</dbReference>
<evidence type="ECO:0008006" key="6">
    <source>
        <dbReference type="Google" id="ProtNLM"/>
    </source>
</evidence>